<accession>A0A5C6BC06</accession>
<organism evidence="1 2">
    <name type="scientific">Symmachiella macrocystis</name>
    <dbReference type="NCBI Taxonomy" id="2527985"/>
    <lineage>
        <taxon>Bacteria</taxon>
        <taxon>Pseudomonadati</taxon>
        <taxon>Planctomycetota</taxon>
        <taxon>Planctomycetia</taxon>
        <taxon>Planctomycetales</taxon>
        <taxon>Planctomycetaceae</taxon>
        <taxon>Symmachiella</taxon>
    </lineage>
</organism>
<sequence length="77" mass="8558">MMRIVSRSNLVIDPFDPDLKTLKEIGIGLSGRPGEMTLWRCMSKGINGILLPVIRIAHKPDTTPEAVRVFLNETRAA</sequence>
<gene>
    <name evidence="1" type="ORF">CA54_40530</name>
</gene>
<name>A0A5C6BC06_9PLAN</name>
<proteinExistence type="predicted"/>
<dbReference type="OrthoDB" id="290434at2"/>
<evidence type="ECO:0000313" key="2">
    <source>
        <dbReference type="Proteomes" id="UP000320735"/>
    </source>
</evidence>
<protein>
    <submittedName>
        <fullName evidence="1">Uncharacterized protein</fullName>
    </submittedName>
</protein>
<dbReference type="RefSeq" id="WP_146372611.1">
    <property type="nucleotide sequence ID" value="NZ_SJPP01000002.1"/>
</dbReference>
<dbReference type="Proteomes" id="UP000320735">
    <property type="component" value="Unassembled WGS sequence"/>
</dbReference>
<dbReference type="EMBL" id="SJPP01000002">
    <property type="protein sequence ID" value="TWU08816.1"/>
    <property type="molecule type" value="Genomic_DNA"/>
</dbReference>
<reference evidence="1 2" key="1">
    <citation type="submission" date="2019-02" db="EMBL/GenBank/DDBJ databases">
        <title>Deep-cultivation of Planctomycetes and their phenomic and genomic characterization uncovers novel biology.</title>
        <authorList>
            <person name="Wiegand S."/>
            <person name="Jogler M."/>
            <person name="Boedeker C."/>
            <person name="Pinto D."/>
            <person name="Vollmers J."/>
            <person name="Rivas-Marin E."/>
            <person name="Kohn T."/>
            <person name="Peeters S.H."/>
            <person name="Heuer A."/>
            <person name="Rast P."/>
            <person name="Oberbeckmann S."/>
            <person name="Bunk B."/>
            <person name="Jeske O."/>
            <person name="Meyerdierks A."/>
            <person name="Storesund J.E."/>
            <person name="Kallscheuer N."/>
            <person name="Luecker S."/>
            <person name="Lage O.M."/>
            <person name="Pohl T."/>
            <person name="Merkel B.J."/>
            <person name="Hornburger P."/>
            <person name="Mueller R.-W."/>
            <person name="Bruemmer F."/>
            <person name="Labrenz M."/>
            <person name="Spormann A.M."/>
            <person name="Op Den Camp H."/>
            <person name="Overmann J."/>
            <person name="Amann R."/>
            <person name="Jetten M.S.M."/>
            <person name="Mascher T."/>
            <person name="Medema M.H."/>
            <person name="Devos D.P."/>
            <person name="Kaster A.-K."/>
            <person name="Ovreas L."/>
            <person name="Rohde M."/>
            <person name="Galperin M.Y."/>
            <person name="Jogler C."/>
        </authorList>
    </citation>
    <scope>NUCLEOTIDE SEQUENCE [LARGE SCALE GENOMIC DNA]</scope>
    <source>
        <strain evidence="1 2">CA54</strain>
    </source>
</reference>
<keyword evidence="2" id="KW-1185">Reference proteome</keyword>
<dbReference type="AlphaFoldDB" id="A0A5C6BC06"/>
<evidence type="ECO:0000313" key="1">
    <source>
        <dbReference type="EMBL" id="TWU08816.1"/>
    </source>
</evidence>
<comment type="caution">
    <text evidence="1">The sequence shown here is derived from an EMBL/GenBank/DDBJ whole genome shotgun (WGS) entry which is preliminary data.</text>
</comment>